<dbReference type="GO" id="GO:0044773">
    <property type="term" value="P:mitotic DNA damage checkpoint signaling"/>
    <property type="evidence" value="ECO:0007669"/>
    <property type="project" value="TreeGrafter"/>
</dbReference>
<feature type="transmembrane region" description="Helical" evidence="8">
    <location>
        <begin position="482"/>
        <end position="500"/>
    </location>
</feature>
<comment type="catalytic activity">
    <reaction evidence="6">
        <text>L-threonyl-[protein] + ATP = O-phospho-L-threonyl-[protein] + ADP + H(+)</text>
        <dbReference type="Rhea" id="RHEA:46608"/>
        <dbReference type="Rhea" id="RHEA-COMP:11060"/>
        <dbReference type="Rhea" id="RHEA-COMP:11605"/>
        <dbReference type="ChEBI" id="CHEBI:15378"/>
        <dbReference type="ChEBI" id="CHEBI:30013"/>
        <dbReference type="ChEBI" id="CHEBI:30616"/>
        <dbReference type="ChEBI" id="CHEBI:61977"/>
        <dbReference type="ChEBI" id="CHEBI:456216"/>
        <dbReference type="EC" id="2.7.11.1"/>
    </reaction>
</comment>
<dbReference type="AlphaFoldDB" id="A0A177B736"/>
<comment type="catalytic activity">
    <reaction evidence="7">
        <text>L-seryl-[protein] + ATP = O-phospho-L-seryl-[protein] + ADP + H(+)</text>
        <dbReference type="Rhea" id="RHEA:17989"/>
        <dbReference type="Rhea" id="RHEA-COMP:9863"/>
        <dbReference type="Rhea" id="RHEA-COMP:11604"/>
        <dbReference type="ChEBI" id="CHEBI:15378"/>
        <dbReference type="ChEBI" id="CHEBI:29999"/>
        <dbReference type="ChEBI" id="CHEBI:30616"/>
        <dbReference type="ChEBI" id="CHEBI:83421"/>
        <dbReference type="ChEBI" id="CHEBI:456216"/>
        <dbReference type="EC" id="2.7.11.1"/>
    </reaction>
</comment>
<dbReference type="PROSITE" id="PS00108">
    <property type="entry name" value="PROTEIN_KINASE_ST"/>
    <property type="match status" value="1"/>
</dbReference>
<evidence type="ECO:0000256" key="7">
    <source>
        <dbReference type="ARBA" id="ARBA00048679"/>
    </source>
</evidence>
<dbReference type="Gene3D" id="1.10.510.10">
    <property type="entry name" value="Transferase(Phosphotransferase) domain 1"/>
    <property type="match status" value="1"/>
</dbReference>
<dbReference type="InterPro" id="IPR008984">
    <property type="entry name" value="SMAD_FHA_dom_sf"/>
</dbReference>
<evidence type="ECO:0000256" key="5">
    <source>
        <dbReference type="ARBA" id="ARBA00022840"/>
    </source>
</evidence>
<dbReference type="InterPro" id="IPR002109">
    <property type="entry name" value="Glutaredoxin"/>
</dbReference>
<keyword evidence="8" id="KW-0812">Transmembrane</keyword>
<keyword evidence="3" id="KW-0547">Nucleotide-binding</keyword>
<gene>
    <name evidence="11" type="ORF">A3Q56_02138</name>
</gene>
<keyword evidence="4" id="KW-0418">Kinase</keyword>
<dbReference type="Gene3D" id="2.60.200.20">
    <property type="match status" value="1"/>
</dbReference>
<reference evidence="11 12" key="1">
    <citation type="submission" date="2016-04" db="EMBL/GenBank/DDBJ databases">
        <title>The genome of Intoshia linei affirms orthonectids as highly simplified spiralians.</title>
        <authorList>
            <person name="Mikhailov K.V."/>
            <person name="Slusarev G.S."/>
            <person name="Nikitin M.A."/>
            <person name="Logacheva M.D."/>
            <person name="Penin A."/>
            <person name="Aleoshin V."/>
            <person name="Panchin Y.V."/>
        </authorList>
    </citation>
    <scope>NUCLEOTIDE SEQUENCE [LARGE SCALE GENOMIC DNA]</scope>
    <source>
        <strain evidence="11">Intl2013</strain>
        <tissue evidence="11">Whole animal</tissue>
    </source>
</reference>
<dbReference type="OrthoDB" id="40902at2759"/>
<dbReference type="PANTHER" id="PTHR44167">
    <property type="entry name" value="OVARIAN-SPECIFIC SERINE/THREONINE-PROTEIN KINASE LOK-RELATED"/>
    <property type="match status" value="1"/>
</dbReference>
<dbReference type="GO" id="GO:0004674">
    <property type="term" value="F:protein serine/threonine kinase activity"/>
    <property type="evidence" value="ECO:0007669"/>
    <property type="project" value="UniProtKB-KW"/>
</dbReference>
<dbReference type="FunFam" id="1.10.510.10:FF:000571">
    <property type="entry name" value="Maternal embryonic leucine zipper kinase"/>
    <property type="match status" value="1"/>
</dbReference>
<dbReference type="Pfam" id="PF00462">
    <property type="entry name" value="Glutaredoxin"/>
    <property type="match status" value="1"/>
</dbReference>
<dbReference type="GO" id="GO:0005737">
    <property type="term" value="C:cytoplasm"/>
    <property type="evidence" value="ECO:0007669"/>
    <property type="project" value="TreeGrafter"/>
</dbReference>
<dbReference type="EMBL" id="LWCA01000187">
    <property type="protein sequence ID" value="OAF70108.1"/>
    <property type="molecule type" value="Genomic_DNA"/>
</dbReference>
<dbReference type="InterPro" id="IPR000253">
    <property type="entry name" value="FHA_dom"/>
</dbReference>
<dbReference type="CDD" id="cd03419">
    <property type="entry name" value="GRX_GRXh_1_2_like"/>
    <property type="match status" value="1"/>
</dbReference>
<dbReference type="EC" id="2.7.11.1" evidence="1"/>
<dbReference type="SMART" id="SM00220">
    <property type="entry name" value="S_TKc"/>
    <property type="match status" value="1"/>
</dbReference>
<evidence type="ECO:0000256" key="8">
    <source>
        <dbReference type="SAM" id="Phobius"/>
    </source>
</evidence>
<dbReference type="InterPro" id="IPR036249">
    <property type="entry name" value="Thioredoxin-like_sf"/>
</dbReference>
<dbReference type="PROSITE" id="PS50011">
    <property type="entry name" value="PROTEIN_KINASE_DOM"/>
    <property type="match status" value="1"/>
</dbReference>
<dbReference type="InterPro" id="IPR011009">
    <property type="entry name" value="Kinase-like_dom_sf"/>
</dbReference>
<proteinExistence type="predicted"/>
<dbReference type="PROSITE" id="PS50006">
    <property type="entry name" value="FHA_DOMAIN"/>
    <property type="match status" value="1"/>
</dbReference>
<evidence type="ECO:0000256" key="1">
    <source>
        <dbReference type="ARBA" id="ARBA00012513"/>
    </source>
</evidence>
<evidence type="ECO:0000313" key="11">
    <source>
        <dbReference type="EMBL" id="OAF70108.1"/>
    </source>
</evidence>
<evidence type="ECO:0000313" key="12">
    <source>
        <dbReference type="Proteomes" id="UP000078046"/>
    </source>
</evidence>
<dbReference type="GO" id="GO:0005634">
    <property type="term" value="C:nucleus"/>
    <property type="evidence" value="ECO:0007669"/>
    <property type="project" value="TreeGrafter"/>
</dbReference>
<dbReference type="Proteomes" id="UP000078046">
    <property type="component" value="Unassembled WGS sequence"/>
</dbReference>
<sequence>MINRTYENLRNIQTQSLTSQDSQISQSPLSEWGILLGYKSNIKNMVLHQKQKYTFGRGINCDYLFNEKCFNNCKSFVQCSIVHFNISKNKHANFVYITDVSKNGTYLNRKKIGNSENVTINHNDVISINSTDNVCKILENLFLNMVNNALWVFFTYIDIKSSMTKLPIPFKFKHQYVFIKDIGRGSFGNIKLLFDLKNNAKIVTKIIPIRCYLINQTQKTDNCQSILNEIKIIKSMNHPLIVKYIDAIKKINSEFWILMEYVPGGDLFDKIESHGPFNESFAYPIFYQILVAVEFIHENGVTHRDLKPENILLNFINNTFYVKIGDFGFSKVTKSKNLKSIVGTDIYIAPEILKIENGTYDQTFYTNSIDIWSCGILFYICMTKKSPFYQNYKSLLVNVPGIDKIINFKLLQKFPDIKMLVKQMCDIDPLKRIPISLAKESKIFNVYIFVTKIYILFRKKLRKLPKIMVPKLDSVHSLRSKKFFLILTLLLILCIIYIRHLQIKYLKERFTYKFSEIINEAKVVVISKSYCLYSQKAKNAFEKLIHEGILDEQDYKVHDIEYDPHMNEIQNILKDLTGSRTVPAIFLNSKYIGGGSDIESLYKTKNLHSIVQGK</sequence>
<organism evidence="11 12">
    <name type="scientific">Intoshia linei</name>
    <dbReference type="NCBI Taxonomy" id="1819745"/>
    <lineage>
        <taxon>Eukaryota</taxon>
        <taxon>Metazoa</taxon>
        <taxon>Spiralia</taxon>
        <taxon>Lophotrochozoa</taxon>
        <taxon>Mesozoa</taxon>
        <taxon>Orthonectida</taxon>
        <taxon>Rhopaluridae</taxon>
        <taxon>Intoshia</taxon>
    </lineage>
</organism>
<evidence type="ECO:0000256" key="4">
    <source>
        <dbReference type="ARBA" id="ARBA00022777"/>
    </source>
</evidence>
<dbReference type="Pfam" id="PF00498">
    <property type="entry name" value="FHA"/>
    <property type="match status" value="1"/>
</dbReference>
<dbReference type="GO" id="GO:0005524">
    <property type="term" value="F:ATP binding"/>
    <property type="evidence" value="ECO:0007669"/>
    <property type="project" value="UniProtKB-KW"/>
</dbReference>
<evidence type="ECO:0000259" key="10">
    <source>
        <dbReference type="PROSITE" id="PS50011"/>
    </source>
</evidence>
<dbReference type="SUPFAM" id="SSF52833">
    <property type="entry name" value="Thioredoxin-like"/>
    <property type="match status" value="1"/>
</dbReference>
<evidence type="ECO:0000256" key="3">
    <source>
        <dbReference type="ARBA" id="ARBA00022741"/>
    </source>
</evidence>
<dbReference type="Gene3D" id="3.40.30.10">
    <property type="entry name" value="Glutaredoxin"/>
    <property type="match status" value="1"/>
</dbReference>
<accession>A0A177B736</accession>
<dbReference type="Pfam" id="PF00069">
    <property type="entry name" value="Pkinase"/>
    <property type="match status" value="1"/>
</dbReference>
<feature type="domain" description="Protein kinase" evidence="10">
    <location>
        <begin position="176"/>
        <end position="450"/>
    </location>
</feature>
<keyword evidence="8" id="KW-1133">Transmembrane helix</keyword>
<evidence type="ECO:0000259" key="9">
    <source>
        <dbReference type="PROSITE" id="PS50006"/>
    </source>
</evidence>
<dbReference type="SUPFAM" id="SSF56112">
    <property type="entry name" value="Protein kinase-like (PK-like)"/>
    <property type="match status" value="1"/>
</dbReference>
<dbReference type="PANTHER" id="PTHR44167:SF24">
    <property type="entry name" value="SERINE_THREONINE-PROTEIN KINASE CHK2"/>
    <property type="match status" value="1"/>
</dbReference>
<keyword evidence="8" id="KW-0472">Membrane</keyword>
<name>A0A177B736_9BILA</name>
<protein>
    <recommendedName>
        <fullName evidence="1">non-specific serine/threonine protein kinase</fullName>
        <ecNumber evidence="1">2.7.11.1</ecNumber>
    </recommendedName>
</protein>
<keyword evidence="12" id="KW-1185">Reference proteome</keyword>
<keyword evidence="5" id="KW-0067">ATP-binding</keyword>
<dbReference type="SMART" id="SM00240">
    <property type="entry name" value="FHA"/>
    <property type="match status" value="1"/>
</dbReference>
<keyword evidence="4" id="KW-0808">Transferase</keyword>
<keyword evidence="2" id="KW-0723">Serine/threonine-protein kinase</keyword>
<dbReference type="PROSITE" id="PS51354">
    <property type="entry name" value="GLUTAREDOXIN_2"/>
    <property type="match status" value="1"/>
</dbReference>
<evidence type="ECO:0000256" key="2">
    <source>
        <dbReference type="ARBA" id="ARBA00022527"/>
    </source>
</evidence>
<dbReference type="SUPFAM" id="SSF49879">
    <property type="entry name" value="SMAD/FHA domain"/>
    <property type="match status" value="1"/>
</dbReference>
<evidence type="ECO:0000256" key="6">
    <source>
        <dbReference type="ARBA" id="ARBA00047899"/>
    </source>
</evidence>
<comment type="caution">
    <text evidence="11">The sequence shown here is derived from an EMBL/GenBank/DDBJ whole genome shotgun (WGS) entry which is preliminary data.</text>
</comment>
<dbReference type="InterPro" id="IPR000719">
    <property type="entry name" value="Prot_kinase_dom"/>
</dbReference>
<feature type="domain" description="FHA" evidence="9">
    <location>
        <begin position="53"/>
        <end position="112"/>
    </location>
</feature>
<dbReference type="InterPro" id="IPR008271">
    <property type="entry name" value="Ser/Thr_kinase_AS"/>
</dbReference>